<sequence length="623" mass="62157">MATFTGNGTDNFISAPAGIINGFTGGTLAELNDLIGDRIDGAGGNDTIIGGAGADTIIGGNGNDVLTGGGTPNLAFDQLYGGSGNDRLTAGGTYGDLYGGIGNDTIIANASFGVAEGGAGADRIIGSGGFIGMTLSYRDSSAGVSINLTTNAASGGDATGDIISGFLNVFGSAHDDTLVGSLNNRSTLRGLAGNDRISGRNQDDGLYGGEGNDTLLGGDGNDTLQGGLGNDLMNGGNGIDTVSYDDQSIPVQVDLQTQVGGLGAAGDTYISIENVRGSNGADLLFGSSRGETLDGDFGHDRIVARDGDDSLRGSFGDDSLYGGNGNDTLAPGSGMDHAFGGNGRDLLDYSSAYLAIEVDLEAGTVTGSQENAIVGGFEDARSGSGHDRLVGNALGNSLVSGSGNDVVDGRDGDDILNGGNGSDTLFGGEGNDTLVFNYLFGAAVINLDNGRGSGAGTEADGDRYRQIENVDLSGSASVGQVVIGSAVANSLTGAGGNDTLFGGGGADTLIGGDGADRLTGGTGPDSFVFLRIPFIPASDVITDFQSNDLIVLERDGFGALGPSVTASELGFGTAAQDADDYLIYNTANGQLRYDADGNGSIAAVLIATLTGAPTLTYQDFSMV</sequence>
<dbReference type="Gene3D" id="2.150.10.10">
    <property type="entry name" value="Serralysin-like metalloprotease, C-terminal"/>
    <property type="match status" value="3"/>
</dbReference>
<dbReference type="InterPro" id="IPR011049">
    <property type="entry name" value="Serralysin-like_metalloprot_C"/>
</dbReference>
<keyword evidence="2" id="KW-0964">Secreted</keyword>
<dbReference type="PRINTS" id="PR00313">
    <property type="entry name" value="CABNDNGRPT"/>
</dbReference>
<dbReference type="PANTHER" id="PTHR38340:SF1">
    <property type="entry name" value="S-LAYER PROTEIN"/>
    <property type="match status" value="1"/>
</dbReference>
<dbReference type="GO" id="GO:0005509">
    <property type="term" value="F:calcium ion binding"/>
    <property type="evidence" value="ECO:0007669"/>
    <property type="project" value="InterPro"/>
</dbReference>
<name>A0A8X8KNA6_9RHOB</name>
<dbReference type="PANTHER" id="PTHR38340">
    <property type="entry name" value="S-LAYER PROTEIN"/>
    <property type="match status" value="1"/>
</dbReference>
<protein>
    <submittedName>
        <fullName evidence="4">Calcium-binding protein</fullName>
    </submittedName>
</protein>
<evidence type="ECO:0000313" key="5">
    <source>
        <dbReference type="Proteomes" id="UP000484076"/>
    </source>
</evidence>
<evidence type="ECO:0000256" key="2">
    <source>
        <dbReference type="ARBA" id="ARBA00022525"/>
    </source>
</evidence>
<dbReference type="Gene3D" id="2.160.20.160">
    <property type="match status" value="1"/>
</dbReference>
<proteinExistence type="predicted"/>
<feature type="compositionally biased region" description="Low complexity" evidence="3">
    <location>
        <begin position="212"/>
        <end position="221"/>
    </location>
</feature>
<comment type="subcellular location">
    <subcellularLocation>
        <location evidence="1">Secreted</location>
    </subcellularLocation>
</comment>
<dbReference type="AlphaFoldDB" id="A0A8X8KNA6"/>
<dbReference type="RefSeq" id="WP_152824130.1">
    <property type="nucleotide sequence ID" value="NZ_WHUT02000002.1"/>
</dbReference>
<dbReference type="Pfam" id="PF00353">
    <property type="entry name" value="HemolysinCabind"/>
    <property type="match status" value="7"/>
</dbReference>
<keyword evidence="5" id="KW-1185">Reference proteome</keyword>
<accession>A0A8X8KNA6</accession>
<organism evidence="4 5">
    <name type="scientific">Fertoeibacter niger</name>
    <dbReference type="NCBI Taxonomy" id="2656921"/>
    <lineage>
        <taxon>Bacteria</taxon>
        <taxon>Pseudomonadati</taxon>
        <taxon>Pseudomonadota</taxon>
        <taxon>Alphaproteobacteria</taxon>
        <taxon>Rhodobacterales</taxon>
        <taxon>Paracoccaceae</taxon>
        <taxon>Fertoeibacter</taxon>
    </lineage>
</organism>
<evidence type="ECO:0000256" key="3">
    <source>
        <dbReference type="SAM" id="MobiDB-lite"/>
    </source>
</evidence>
<feature type="region of interest" description="Disordered" evidence="3">
    <location>
        <begin position="191"/>
        <end position="221"/>
    </location>
</feature>
<dbReference type="GO" id="GO:0005576">
    <property type="term" value="C:extracellular region"/>
    <property type="evidence" value="ECO:0007669"/>
    <property type="project" value="UniProtKB-SubCell"/>
</dbReference>
<evidence type="ECO:0000256" key="1">
    <source>
        <dbReference type="ARBA" id="ARBA00004613"/>
    </source>
</evidence>
<dbReference type="InterPro" id="IPR050557">
    <property type="entry name" value="RTX_toxin/Mannuronan_C5-epim"/>
</dbReference>
<reference evidence="4" key="1">
    <citation type="submission" date="2020-05" db="EMBL/GenBank/DDBJ databases">
        <title>Fertoebacter nigrum gen. nov., sp. nov., a new member of the family Rhodobacteraceae.</title>
        <authorList>
            <person name="Szuroczki S."/>
            <person name="Abbaszade G."/>
            <person name="Buni D."/>
            <person name="Schumann P."/>
            <person name="Toth E."/>
        </authorList>
    </citation>
    <scope>NUCLEOTIDE SEQUENCE</scope>
    <source>
        <strain evidence="4">RG-N-1a</strain>
    </source>
</reference>
<dbReference type="Proteomes" id="UP000484076">
    <property type="component" value="Unassembled WGS sequence"/>
</dbReference>
<comment type="caution">
    <text evidence="4">The sequence shown here is derived from an EMBL/GenBank/DDBJ whole genome shotgun (WGS) entry which is preliminary data.</text>
</comment>
<gene>
    <name evidence="4" type="ORF">GEU84_005500</name>
</gene>
<dbReference type="InterPro" id="IPR018511">
    <property type="entry name" value="Hemolysin-typ_Ca-bd_CS"/>
</dbReference>
<dbReference type="EMBL" id="WHUT02000002">
    <property type="protein sequence ID" value="NUB43830.1"/>
    <property type="molecule type" value="Genomic_DNA"/>
</dbReference>
<evidence type="ECO:0000313" key="4">
    <source>
        <dbReference type="EMBL" id="NUB43830.1"/>
    </source>
</evidence>
<dbReference type="InterPro" id="IPR001343">
    <property type="entry name" value="Hemolysn_Ca-bd"/>
</dbReference>
<dbReference type="PROSITE" id="PS00330">
    <property type="entry name" value="HEMOLYSIN_CALCIUM"/>
    <property type="match status" value="7"/>
</dbReference>
<dbReference type="SUPFAM" id="SSF51120">
    <property type="entry name" value="beta-Roll"/>
    <property type="match status" value="4"/>
</dbReference>